<reference evidence="1 2" key="1">
    <citation type="submission" date="2023-12" db="EMBL/GenBank/DDBJ databases">
        <title>A high-quality genome assembly for Dillenia turbinata (Dilleniales).</title>
        <authorList>
            <person name="Chanderbali A."/>
        </authorList>
    </citation>
    <scope>NUCLEOTIDE SEQUENCE [LARGE SCALE GENOMIC DNA]</scope>
    <source>
        <strain evidence="1">LSX21</strain>
        <tissue evidence="1">Leaf</tissue>
    </source>
</reference>
<organism evidence="1 2">
    <name type="scientific">Dillenia turbinata</name>
    <dbReference type="NCBI Taxonomy" id="194707"/>
    <lineage>
        <taxon>Eukaryota</taxon>
        <taxon>Viridiplantae</taxon>
        <taxon>Streptophyta</taxon>
        <taxon>Embryophyta</taxon>
        <taxon>Tracheophyta</taxon>
        <taxon>Spermatophyta</taxon>
        <taxon>Magnoliopsida</taxon>
        <taxon>eudicotyledons</taxon>
        <taxon>Gunneridae</taxon>
        <taxon>Pentapetalae</taxon>
        <taxon>Dilleniales</taxon>
        <taxon>Dilleniaceae</taxon>
        <taxon>Dillenia</taxon>
    </lineage>
</organism>
<evidence type="ECO:0000313" key="1">
    <source>
        <dbReference type="EMBL" id="KAK6921357.1"/>
    </source>
</evidence>
<dbReference type="Proteomes" id="UP001370490">
    <property type="component" value="Unassembled WGS sequence"/>
</dbReference>
<proteinExistence type="predicted"/>
<accession>A0AAN8V5I2</accession>
<name>A0AAN8V5I2_9MAGN</name>
<gene>
    <name evidence="1" type="ORF">RJ641_015035</name>
</gene>
<dbReference type="AlphaFoldDB" id="A0AAN8V5I2"/>
<sequence>MVLVNNDRPVNKMNTQGKVASNSCVGWASRDLSGVLSPYEFCRRHQTVGVEVEVGANVNGIKVGNHLGVGTYVNSC</sequence>
<dbReference type="EMBL" id="JBAMMX010000020">
    <property type="protein sequence ID" value="KAK6921357.1"/>
    <property type="molecule type" value="Genomic_DNA"/>
</dbReference>
<evidence type="ECO:0000313" key="2">
    <source>
        <dbReference type="Proteomes" id="UP001370490"/>
    </source>
</evidence>
<keyword evidence="2" id="KW-1185">Reference proteome</keyword>
<dbReference type="Gene3D" id="3.90.180.10">
    <property type="entry name" value="Medium-chain alcohol dehydrogenases, catalytic domain"/>
    <property type="match status" value="1"/>
</dbReference>
<protein>
    <submittedName>
        <fullName evidence="1">Uncharacterized protein</fullName>
    </submittedName>
</protein>
<comment type="caution">
    <text evidence="1">The sequence shown here is derived from an EMBL/GenBank/DDBJ whole genome shotgun (WGS) entry which is preliminary data.</text>
</comment>